<feature type="compositionally biased region" description="Basic and acidic residues" evidence="1">
    <location>
        <begin position="1"/>
        <end position="16"/>
    </location>
</feature>
<dbReference type="GO" id="GO:0030968">
    <property type="term" value="P:endoplasmic reticulum unfolded protein response"/>
    <property type="evidence" value="ECO:0007669"/>
    <property type="project" value="TreeGrafter"/>
</dbReference>
<dbReference type="GO" id="GO:0005634">
    <property type="term" value="C:nucleus"/>
    <property type="evidence" value="ECO:0007669"/>
    <property type="project" value="TreeGrafter"/>
</dbReference>
<dbReference type="GO" id="GO:0005783">
    <property type="term" value="C:endoplasmic reticulum"/>
    <property type="evidence" value="ECO:0007669"/>
    <property type="project" value="TreeGrafter"/>
</dbReference>
<feature type="compositionally biased region" description="Low complexity" evidence="1">
    <location>
        <begin position="297"/>
        <end position="313"/>
    </location>
</feature>
<dbReference type="InterPro" id="IPR049326">
    <property type="entry name" value="Rhodopsin_dom_fungi"/>
</dbReference>
<evidence type="ECO:0000313" key="4">
    <source>
        <dbReference type="EMBL" id="KAF5581531.1"/>
    </source>
</evidence>
<dbReference type="PANTHER" id="PTHR38406:SF1">
    <property type="entry name" value="TRANSCRIPTIONAL REPRESSOR OPI1"/>
    <property type="match status" value="1"/>
</dbReference>
<dbReference type="PANTHER" id="PTHR38406">
    <property type="entry name" value="TRANSCRIPTIONAL REPRESSOR OPI1"/>
    <property type="match status" value="1"/>
</dbReference>
<dbReference type="GO" id="GO:0003714">
    <property type="term" value="F:transcription corepressor activity"/>
    <property type="evidence" value="ECO:0007669"/>
    <property type="project" value="InterPro"/>
</dbReference>
<accession>A0A8H5KZF5</accession>
<evidence type="ECO:0000256" key="1">
    <source>
        <dbReference type="SAM" id="MobiDB-lite"/>
    </source>
</evidence>
<dbReference type="GO" id="GO:0008654">
    <property type="term" value="P:phospholipid biosynthetic process"/>
    <property type="evidence" value="ECO:0007669"/>
    <property type="project" value="TreeGrafter"/>
</dbReference>
<feature type="transmembrane region" description="Helical" evidence="2">
    <location>
        <begin position="1039"/>
        <end position="1058"/>
    </location>
</feature>
<dbReference type="GO" id="GO:0006357">
    <property type="term" value="P:regulation of transcription by RNA polymerase II"/>
    <property type="evidence" value="ECO:0007669"/>
    <property type="project" value="TreeGrafter"/>
</dbReference>
<feature type="compositionally biased region" description="Low complexity" evidence="1">
    <location>
        <begin position="333"/>
        <end position="343"/>
    </location>
</feature>
<evidence type="ECO:0000256" key="2">
    <source>
        <dbReference type="SAM" id="Phobius"/>
    </source>
</evidence>
<feature type="region of interest" description="Disordered" evidence="1">
    <location>
        <begin position="1253"/>
        <end position="1288"/>
    </location>
</feature>
<keyword evidence="5" id="KW-1185">Reference proteome</keyword>
<dbReference type="InterPro" id="IPR013927">
    <property type="entry name" value="TF_Opi1_Ccg-8"/>
</dbReference>
<dbReference type="Pfam" id="PF20684">
    <property type="entry name" value="Fung_rhodopsin"/>
    <property type="match status" value="1"/>
</dbReference>
<feature type="transmembrane region" description="Helical" evidence="2">
    <location>
        <begin position="931"/>
        <end position="957"/>
    </location>
</feature>
<feature type="domain" description="Rhodopsin" evidence="3">
    <location>
        <begin position="965"/>
        <end position="1132"/>
    </location>
</feature>
<feature type="region of interest" description="Disordered" evidence="1">
    <location>
        <begin position="1"/>
        <end position="35"/>
    </location>
</feature>
<feature type="compositionally biased region" description="Low complexity" evidence="1">
    <location>
        <begin position="165"/>
        <end position="179"/>
    </location>
</feature>
<feature type="region of interest" description="Disordered" evidence="1">
    <location>
        <begin position="250"/>
        <end position="344"/>
    </location>
</feature>
<reference evidence="4 5" key="1">
    <citation type="submission" date="2020-05" db="EMBL/GenBank/DDBJ databases">
        <title>Identification and distribution of gene clusters putatively required for synthesis of sphingolipid metabolism inhibitors in phylogenetically diverse species of the filamentous fungus Fusarium.</title>
        <authorList>
            <person name="Kim H.-S."/>
            <person name="Busman M."/>
            <person name="Brown D.W."/>
            <person name="Divon H."/>
            <person name="Uhlig S."/>
            <person name="Proctor R.H."/>
        </authorList>
    </citation>
    <scope>NUCLEOTIDE SEQUENCE [LARGE SCALE GENOMIC DNA]</scope>
    <source>
        <strain evidence="4 5">NRRL 36939</strain>
    </source>
</reference>
<feature type="transmembrane region" description="Helical" evidence="2">
    <location>
        <begin position="1109"/>
        <end position="1131"/>
    </location>
</feature>
<feature type="compositionally biased region" description="Basic and acidic residues" evidence="1">
    <location>
        <begin position="1209"/>
        <end position="1233"/>
    </location>
</feature>
<feature type="compositionally biased region" description="Polar residues" evidence="1">
    <location>
        <begin position="250"/>
        <end position="261"/>
    </location>
</feature>
<evidence type="ECO:0000313" key="5">
    <source>
        <dbReference type="Proteomes" id="UP000546213"/>
    </source>
</evidence>
<evidence type="ECO:0000259" key="3">
    <source>
        <dbReference type="Pfam" id="PF20684"/>
    </source>
</evidence>
<name>A0A8H5KZF5_9HYPO</name>
<dbReference type="Proteomes" id="UP000546213">
    <property type="component" value="Unassembled WGS sequence"/>
</dbReference>
<dbReference type="EMBL" id="JAAOAS010000288">
    <property type="protein sequence ID" value="KAF5581531.1"/>
    <property type="molecule type" value="Genomic_DNA"/>
</dbReference>
<feature type="region of interest" description="Disordered" evidence="1">
    <location>
        <begin position="1201"/>
        <end position="1237"/>
    </location>
</feature>
<feature type="transmembrane region" description="Helical" evidence="2">
    <location>
        <begin position="1070"/>
        <end position="1089"/>
    </location>
</feature>
<feature type="transmembrane region" description="Helical" evidence="2">
    <location>
        <begin position="992"/>
        <end position="1010"/>
    </location>
</feature>
<dbReference type="Pfam" id="PF08618">
    <property type="entry name" value="Opi1"/>
    <property type="match status" value="1"/>
</dbReference>
<keyword evidence="2" id="KW-0812">Transmembrane</keyword>
<proteinExistence type="predicted"/>
<keyword evidence="2" id="KW-1133">Transmembrane helix</keyword>
<feature type="region of interest" description="Disordered" evidence="1">
    <location>
        <begin position="157"/>
        <end position="179"/>
    </location>
</feature>
<protein>
    <submittedName>
        <fullName evidence="4">Clock-controlled 8</fullName>
    </submittedName>
</protein>
<gene>
    <name evidence="4" type="ORF">FPCIR_10101</name>
</gene>
<organism evidence="4 5">
    <name type="scientific">Fusarium pseudocircinatum</name>
    <dbReference type="NCBI Taxonomy" id="56676"/>
    <lineage>
        <taxon>Eukaryota</taxon>
        <taxon>Fungi</taxon>
        <taxon>Dikarya</taxon>
        <taxon>Ascomycota</taxon>
        <taxon>Pezizomycotina</taxon>
        <taxon>Sordariomycetes</taxon>
        <taxon>Hypocreomycetidae</taxon>
        <taxon>Hypocreales</taxon>
        <taxon>Nectriaceae</taxon>
        <taxon>Fusarium</taxon>
        <taxon>Fusarium fujikuroi species complex</taxon>
    </lineage>
</organism>
<sequence>MERNHMLPDRESESRHVLGPPPARPQSLMPFSPPAYSNVASPNAIKFPDVPTDIPTSLPPLARFDADNDTKLPPLSSLTSEMAMEPTKTWLPLHPMPYPPVLAHNIDSPTRMDLDGSSNSVVSAASPDALLDARAGSVSLDDPDVRLAAEALGDLRAVSPPTSGLQSNQPQSPQPEPLLSLLTTTHPLLASTIEGATSAYGGAKNFSPRFRSGAEYVEGYLTPIANTVGSVGRVTGVEGGVRWFLGAGRRQNSSTSDLETGNSKKRRKTDEDEAVSNKRFESEGMQQMSDEQMDTAPSPSSKTMSRRMSTTSTVDTLPAYDELRSPAYTETDSNSPRPSRPNSAWQARLITSTSGLSVAMSQESLRSLKYCLQWLRWANDHIARVISALKTTLDEYEKVPDGQAGEQADPESRSQLAARIANLKGDVLRTLREAINTVSKYAGGALPENARILVRRHLTSLPQRFRVATMTDRNVGQKDNETALTEGAHKVLVLAKEGLDMVVQVSGVVDGTIVSAEQWLDRMGKRRAQEDEKPMLPQTEVNGDVKMAKCDRKETCGRCVLRSLTCNYPGRSREPTVDSQPDAENGTLDFEQSLLQDTPDLQFDTLDLVCPINSDDIKNRWLNSYVPLPGQSPKNYSQSVINFVYRMLKSYASTVIRGRLPPFIHPMQHSLVPLSTCFTLVRICDPLPSNVSIAADILQREMTRLYEERGTYEGINLLGVFQAYLIYSMVLFFHLGPSMPFLRQAMINLQEIACTTSREGLVCAAEQRAAVPKWESWIMAEAKRRTLYTMYFLDNVLSAHDGITTYLGTELRGLYSPSSKYLWQADRNGWEQSYNSHLAEWGSDPFRLDELWPFPDGMSEEDIQRQRRRVDRWLEDVDEFGTMLIHRLPSFYILIYNEFDLFHDMWNATGPDSNRNAPPGVVPDYNNPEDVYWTLNIVLTTICVFFITLFFIIRIYVKGTISRSFGLEDSTILLLMARVFAVEPRVAKGIKILIWALLVAYIPIQILRIVDCYPIRTYWDPDVRNARCLNQRKIFFSDLSLSIVTDLVILLIPIPLTWKLRMSIGKRIKIVLLLGAGGIATALTLFRVAKAVDFLNSDDITVDYTPIGILTALEITIGFVCACLPSLNLLIEHHVRKRRRARNPNWPRDRTRTSLFKKRFRWISSSTEHVPSRPNRPSDGMIDLDVEMAMLTGQPVRLRTGRTASAGSHDIRPLDHRLNSGDGRREGWLSQDRDEQDEVQDSKFIMRMVEESKARADEGAKESWCPVWDGPRDPMASQGSWKFSVRSH</sequence>
<dbReference type="OrthoDB" id="2441642at2759"/>
<keyword evidence="2" id="KW-0472">Membrane</keyword>
<comment type="caution">
    <text evidence="4">The sequence shown here is derived from an EMBL/GenBank/DDBJ whole genome shotgun (WGS) entry which is preliminary data.</text>
</comment>